<name>A0A1A9AC06_9ACTN</name>
<keyword evidence="4" id="KW-1185">Reference proteome</keyword>
<keyword evidence="2" id="KW-0812">Transmembrane</keyword>
<dbReference type="OrthoDB" id="3868477at2"/>
<dbReference type="RefSeq" id="WP_091672231.1">
    <property type="nucleotide sequence ID" value="NZ_LT594323.1"/>
</dbReference>
<dbReference type="Proteomes" id="UP000199385">
    <property type="component" value="Chromosome I"/>
</dbReference>
<accession>A0A1A9AC06</accession>
<protein>
    <submittedName>
        <fullName evidence="3">Flagellar basal body-associated protein FliL</fullName>
    </submittedName>
</protein>
<keyword evidence="2" id="KW-0472">Membrane</keyword>
<organism evidence="3 4">
    <name type="scientific">Micromonospora auratinigra</name>
    <dbReference type="NCBI Taxonomy" id="261654"/>
    <lineage>
        <taxon>Bacteria</taxon>
        <taxon>Bacillati</taxon>
        <taxon>Actinomycetota</taxon>
        <taxon>Actinomycetes</taxon>
        <taxon>Micromonosporales</taxon>
        <taxon>Micromonosporaceae</taxon>
        <taxon>Micromonospora</taxon>
    </lineage>
</organism>
<evidence type="ECO:0000256" key="2">
    <source>
        <dbReference type="SAM" id="Phobius"/>
    </source>
</evidence>
<keyword evidence="3" id="KW-0282">Flagellum</keyword>
<reference evidence="4" key="1">
    <citation type="submission" date="2016-06" db="EMBL/GenBank/DDBJ databases">
        <authorList>
            <person name="Varghese N."/>
            <person name="Submissions Spin"/>
        </authorList>
    </citation>
    <scope>NUCLEOTIDE SEQUENCE [LARGE SCALE GENOMIC DNA]</scope>
    <source>
        <strain evidence="4">DSM 44815</strain>
    </source>
</reference>
<feature type="compositionally biased region" description="Low complexity" evidence="1">
    <location>
        <begin position="30"/>
        <end position="41"/>
    </location>
</feature>
<keyword evidence="3" id="KW-0969">Cilium</keyword>
<evidence type="ECO:0000313" key="4">
    <source>
        <dbReference type="Proteomes" id="UP000199385"/>
    </source>
</evidence>
<gene>
    <name evidence="3" type="ORF">GA0070611_6237</name>
</gene>
<dbReference type="STRING" id="261654.GA0070611_6237"/>
<dbReference type="PATRIC" id="fig|261654.4.peg.6318"/>
<sequence length="242" mass="25038">MSQPPYTPPSGSYPSPQEQPGGFPPPQQPGQPYGAEAGQPGFAPAEPPKKKSSVGKILLIVLAVVVVLCVGGGAVAYFATKDKVAEVVDATKTHVQAPATLAGRPKVTEPKLQAAAEQMKTQIKGDVPDAKETVGAFYGDPTKGDLVMIVGVSGLIADPKKELDDATKGIGSEMGVTTFRTVEAGPLGGDAKCGDGQTEGVKVGVCTWADKGSLGMILIYDKASAELEKQFVAMRGEIETRD</sequence>
<feature type="compositionally biased region" description="Low complexity" evidence="1">
    <location>
        <begin position="9"/>
        <end position="21"/>
    </location>
</feature>
<feature type="region of interest" description="Disordered" evidence="1">
    <location>
        <begin position="1"/>
        <end position="48"/>
    </location>
</feature>
<keyword evidence="3" id="KW-0966">Cell projection</keyword>
<evidence type="ECO:0000313" key="3">
    <source>
        <dbReference type="EMBL" id="SBT53668.1"/>
    </source>
</evidence>
<dbReference type="AlphaFoldDB" id="A0A1A9AC06"/>
<feature type="transmembrane region" description="Helical" evidence="2">
    <location>
        <begin position="57"/>
        <end position="79"/>
    </location>
</feature>
<dbReference type="EMBL" id="LT594323">
    <property type="protein sequence ID" value="SBT53668.1"/>
    <property type="molecule type" value="Genomic_DNA"/>
</dbReference>
<keyword evidence="2" id="KW-1133">Transmembrane helix</keyword>
<evidence type="ECO:0000256" key="1">
    <source>
        <dbReference type="SAM" id="MobiDB-lite"/>
    </source>
</evidence>
<proteinExistence type="predicted"/>